<evidence type="ECO:0000313" key="3">
    <source>
        <dbReference type="EMBL" id="SHN65581.1"/>
    </source>
</evidence>
<keyword evidence="3" id="KW-0378">Hydrolase</keyword>
<dbReference type="Gene3D" id="2.70.70.10">
    <property type="entry name" value="Glucose Permease (Domain IIA)"/>
    <property type="match status" value="1"/>
</dbReference>
<dbReference type="CDD" id="cd12797">
    <property type="entry name" value="M23_peptidase"/>
    <property type="match status" value="1"/>
</dbReference>
<dbReference type="PANTHER" id="PTHR21666">
    <property type="entry name" value="PEPTIDASE-RELATED"/>
    <property type="match status" value="1"/>
</dbReference>
<proteinExistence type="predicted"/>
<evidence type="ECO:0000256" key="1">
    <source>
        <dbReference type="SAM" id="Coils"/>
    </source>
</evidence>
<dbReference type="OrthoDB" id="9784703at2"/>
<feature type="coiled-coil region" evidence="1">
    <location>
        <begin position="222"/>
        <end position="263"/>
    </location>
</feature>
<dbReference type="PANTHER" id="PTHR21666:SF270">
    <property type="entry name" value="MUREIN HYDROLASE ACTIVATOR ENVC"/>
    <property type="match status" value="1"/>
</dbReference>
<name>A0A1M7T4F4_9BACT</name>
<dbReference type="Proteomes" id="UP000186469">
    <property type="component" value="Unassembled WGS sequence"/>
</dbReference>
<dbReference type="GO" id="GO:0004222">
    <property type="term" value="F:metalloendopeptidase activity"/>
    <property type="evidence" value="ECO:0007669"/>
    <property type="project" value="TreeGrafter"/>
</dbReference>
<dbReference type="Pfam" id="PF01551">
    <property type="entry name" value="Peptidase_M23"/>
    <property type="match status" value="1"/>
</dbReference>
<dbReference type="AlphaFoldDB" id="A0A1M7T4F4"/>
<evidence type="ECO:0000259" key="2">
    <source>
        <dbReference type="Pfam" id="PF01551"/>
    </source>
</evidence>
<dbReference type="InterPro" id="IPR050570">
    <property type="entry name" value="Cell_wall_metabolism_enzyme"/>
</dbReference>
<feature type="coiled-coil region" evidence="1">
    <location>
        <begin position="54"/>
        <end position="140"/>
    </location>
</feature>
<protein>
    <submittedName>
        <fullName evidence="3">Septal ring factor EnvC, activator of murein hydrolases AmiA and AmiB</fullName>
    </submittedName>
</protein>
<evidence type="ECO:0000313" key="4">
    <source>
        <dbReference type="Proteomes" id="UP000186469"/>
    </source>
</evidence>
<dbReference type="STRING" id="1121455.SAMN02745728_01547"/>
<accession>A0A1M7T4F4</accession>
<dbReference type="InterPro" id="IPR011055">
    <property type="entry name" value="Dup_hybrid_motif"/>
</dbReference>
<keyword evidence="4" id="KW-1185">Reference proteome</keyword>
<gene>
    <name evidence="3" type="ORF">SAMN02745728_01547</name>
</gene>
<reference evidence="3 4" key="1">
    <citation type="submission" date="2016-12" db="EMBL/GenBank/DDBJ databases">
        <authorList>
            <person name="Song W.-J."/>
            <person name="Kurnit D.M."/>
        </authorList>
    </citation>
    <scope>NUCLEOTIDE SEQUENCE [LARGE SCALE GENOMIC DNA]</scope>
    <source>
        <strain evidence="3 4">DSM 11393</strain>
    </source>
</reference>
<keyword evidence="1" id="KW-0175">Coiled coil</keyword>
<dbReference type="EMBL" id="FRDI01000006">
    <property type="protein sequence ID" value="SHN65581.1"/>
    <property type="molecule type" value="Genomic_DNA"/>
</dbReference>
<sequence>MNLLFNNLSIKPLVFEKSKPYKLWLALCFCVFILTITACDIKETLAAPSGANLKKALQAEEKKAKERREKISRLIGEEKNISQDLAATEKEMFALNKNLEEAEKKLATLSVAEDDVKKDYQRLLNEQKKIERAMQETLRLLWDLASKEEAVGFKDLPDWHVSEREYSWSKELFSLLNTQKQELVAKAQEIAETLGKRESLAAEAKKQLRLVNIDKNKLLKSQIKFKNKIAELRKEKKTTEAELDDVLDLIKDLNIKIENVAEQGSLENLKDKLNWPVQGKLVKAFNPNASPPVRGVGLSTKDKAEVSAIAYGKVVHEDLLRGFGRVVILMHNGAYYTLYAYLSESKVNVGDEVKRGQTIGRTGYYPDINGPGLYFELRSHQKTINPAQWCK</sequence>
<organism evidence="3 4">
    <name type="scientific">Desulfovibrio litoralis DSM 11393</name>
    <dbReference type="NCBI Taxonomy" id="1121455"/>
    <lineage>
        <taxon>Bacteria</taxon>
        <taxon>Pseudomonadati</taxon>
        <taxon>Thermodesulfobacteriota</taxon>
        <taxon>Desulfovibrionia</taxon>
        <taxon>Desulfovibrionales</taxon>
        <taxon>Desulfovibrionaceae</taxon>
        <taxon>Desulfovibrio</taxon>
    </lineage>
</organism>
<feature type="domain" description="M23ase beta-sheet core" evidence="2">
    <location>
        <begin position="294"/>
        <end position="386"/>
    </location>
</feature>
<dbReference type="InterPro" id="IPR016047">
    <property type="entry name" value="M23ase_b-sheet_dom"/>
</dbReference>
<dbReference type="SUPFAM" id="SSF51261">
    <property type="entry name" value="Duplicated hybrid motif"/>
    <property type="match status" value="1"/>
</dbReference>